<reference evidence="3" key="2">
    <citation type="submission" date="2023-06" db="EMBL/GenBank/DDBJ databases">
        <authorList>
            <person name="Kobayashi Y."/>
            <person name="Kayamori A."/>
            <person name="Aoki K."/>
            <person name="Shiwa Y."/>
            <person name="Fujita N."/>
            <person name="Sugita T."/>
            <person name="Iwasaki W."/>
            <person name="Tanaka N."/>
            <person name="Takashima M."/>
        </authorList>
    </citation>
    <scope>NUCLEOTIDE SEQUENCE</scope>
    <source>
        <strain evidence="3">HIS016</strain>
    </source>
</reference>
<evidence type="ECO:0000313" key="4">
    <source>
        <dbReference type="Proteomes" id="UP001222932"/>
    </source>
</evidence>
<protein>
    <recommendedName>
        <fullName evidence="2">Small ribosomal subunit protein mS35 mitochondrial conserved domain-containing protein</fullName>
    </recommendedName>
</protein>
<organism evidence="3 4">
    <name type="scientific">Cutaneotrichosporon spelunceum</name>
    <dbReference type="NCBI Taxonomy" id="1672016"/>
    <lineage>
        <taxon>Eukaryota</taxon>
        <taxon>Fungi</taxon>
        <taxon>Dikarya</taxon>
        <taxon>Basidiomycota</taxon>
        <taxon>Agaricomycotina</taxon>
        <taxon>Tremellomycetes</taxon>
        <taxon>Trichosporonales</taxon>
        <taxon>Trichosporonaceae</taxon>
        <taxon>Cutaneotrichosporon</taxon>
    </lineage>
</organism>
<dbReference type="Pfam" id="PF10213">
    <property type="entry name" value="MRP-S28"/>
    <property type="match status" value="1"/>
</dbReference>
<evidence type="ECO:0000259" key="2">
    <source>
        <dbReference type="Pfam" id="PF10213"/>
    </source>
</evidence>
<proteinExistence type="predicted"/>
<dbReference type="InterPro" id="IPR039848">
    <property type="entry name" value="Ribosomal_mS35_mt"/>
</dbReference>
<dbReference type="GO" id="GO:0032543">
    <property type="term" value="P:mitochondrial translation"/>
    <property type="evidence" value="ECO:0007669"/>
    <property type="project" value="InterPro"/>
</dbReference>
<dbReference type="PANTHER" id="PTHR13490:SF0">
    <property type="entry name" value="SMALL RIBOSOMAL SUBUNIT PROTEIN MS35"/>
    <property type="match status" value="1"/>
</dbReference>
<dbReference type="Proteomes" id="UP001222932">
    <property type="component" value="Unassembled WGS sequence"/>
</dbReference>
<gene>
    <name evidence="3" type="primary">RSM24</name>
    <name evidence="3" type="ORF">CspeluHIS016_0603790</name>
</gene>
<dbReference type="PANTHER" id="PTHR13490">
    <property type="entry name" value="MITOCHONDRIAL 28S RIBOSOMAL PROTEIN S28"/>
    <property type="match status" value="1"/>
</dbReference>
<feature type="region of interest" description="Disordered" evidence="1">
    <location>
        <begin position="205"/>
        <end position="228"/>
    </location>
</feature>
<name>A0AAD3TXY0_9TREE</name>
<dbReference type="EMBL" id="BTCM01000006">
    <property type="protein sequence ID" value="GMK58937.1"/>
    <property type="molecule type" value="Genomic_DNA"/>
</dbReference>
<dbReference type="GO" id="GO:0003735">
    <property type="term" value="F:structural constituent of ribosome"/>
    <property type="evidence" value="ECO:0007669"/>
    <property type="project" value="InterPro"/>
</dbReference>
<keyword evidence="4" id="KW-1185">Reference proteome</keyword>
<comment type="caution">
    <text evidence="3">The sequence shown here is derived from an EMBL/GenBank/DDBJ whole genome shotgun (WGS) entry which is preliminary data.</text>
</comment>
<sequence>MAGLICTRATAALGVRAFSASATARGFGKEPDWDQRNDQETGRYMWDEASTIGYIRLAAIDDIRQLVANMYTDAAALNAQAKPFKPKPGKIRLTTAIDLANPNHEYNQKSVLLAPLSALPLKDAAAVRRFQLLAGPRWTPGAPGSGELVADGDGWFKLSEARYPAIRMNRKSASDMLERLVEAANDPKSPIPADTPLDARHLLAKQRKSGGAKRHARREALQRRPDVVGGVKGFPKEWVSAEAQDKLKA</sequence>
<evidence type="ECO:0000256" key="1">
    <source>
        <dbReference type="SAM" id="MobiDB-lite"/>
    </source>
</evidence>
<feature type="compositionally biased region" description="Basic residues" evidence="1">
    <location>
        <begin position="205"/>
        <end position="217"/>
    </location>
</feature>
<accession>A0AAD3TXY0</accession>
<reference evidence="3" key="1">
    <citation type="journal article" date="2023" name="BMC Genomics">
        <title>Chromosome-level genome assemblies of Cutaneotrichosporon spp. (Trichosporonales, Basidiomycota) reveal imbalanced evolution between nucleotide sequences and chromosome synteny.</title>
        <authorList>
            <person name="Kobayashi Y."/>
            <person name="Kayamori A."/>
            <person name="Aoki K."/>
            <person name="Shiwa Y."/>
            <person name="Matsutani M."/>
            <person name="Fujita N."/>
            <person name="Sugita T."/>
            <person name="Iwasaki W."/>
            <person name="Tanaka N."/>
            <person name="Takashima M."/>
        </authorList>
    </citation>
    <scope>NUCLEOTIDE SEQUENCE</scope>
    <source>
        <strain evidence="3">HIS016</strain>
    </source>
</reference>
<feature type="domain" description="Small ribosomal subunit protein mS35 mitochondrial conserved" evidence="2">
    <location>
        <begin position="90"/>
        <end position="210"/>
    </location>
</feature>
<dbReference type="InterPro" id="IPR019349">
    <property type="entry name" value="Ribosomal_mS35_mit"/>
</dbReference>
<evidence type="ECO:0000313" key="3">
    <source>
        <dbReference type="EMBL" id="GMK58937.1"/>
    </source>
</evidence>
<dbReference type="GO" id="GO:0005763">
    <property type="term" value="C:mitochondrial small ribosomal subunit"/>
    <property type="evidence" value="ECO:0007669"/>
    <property type="project" value="TreeGrafter"/>
</dbReference>
<dbReference type="AlphaFoldDB" id="A0AAD3TXY0"/>